<dbReference type="AlphaFoldDB" id="A0A1G7UPE7"/>
<name>A0A1G7UPE7_THETY</name>
<organism evidence="1 2">
    <name type="scientific">Thermoanaerobacter thermohydrosulfuricus</name>
    <name type="common">Clostridium thermohydrosulfuricum</name>
    <dbReference type="NCBI Taxonomy" id="1516"/>
    <lineage>
        <taxon>Bacteria</taxon>
        <taxon>Bacillati</taxon>
        <taxon>Bacillota</taxon>
        <taxon>Clostridia</taxon>
        <taxon>Thermoanaerobacterales</taxon>
        <taxon>Thermoanaerobacteraceae</taxon>
        <taxon>Thermoanaerobacter</taxon>
    </lineage>
</organism>
<sequence length="71" mass="8289">MRLCEGGIRKSFSILLKISPIRETFQTFYDFRENLLILLQENESNKTEEDFWDFIGESFKSYTKSKGGAGK</sequence>
<dbReference type="EMBL" id="FNBS01000081">
    <property type="protein sequence ID" value="SDG49394.1"/>
    <property type="molecule type" value="Genomic_DNA"/>
</dbReference>
<accession>A0A1G7UPE7</accession>
<dbReference type="RefSeq" id="WP_074592864.1">
    <property type="nucleotide sequence ID" value="NZ_FNBS01000081.1"/>
</dbReference>
<gene>
    <name evidence="1" type="ORF">SAMN04244560_02446</name>
</gene>
<proteinExistence type="predicted"/>
<evidence type="ECO:0000313" key="1">
    <source>
        <dbReference type="EMBL" id="SDG49394.1"/>
    </source>
</evidence>
<protein>
    <submittedName>
        <fullName evidence="1">Uncharacterized protein</fullName>
    </submittedName>
</protein>
<evidence type="ECO:0000313" key="2">
    <source>
        <dbReference type="Proteomes" id="UP000183404"/>
    </source>
</evidence>
<reference evidence="1 2" key="1">
    <citation type="submission" date="2016-10" db="EMBL/GenBank/DDBJ databases">
        <authorList>
            <person name="de Groot N.N."/>
        </authorList>
    </citation>
    <scope>NUCLEOTIDE SEQUENCE [LARGE SCALE GENOMIC DNA]</scope>
    <source>
        <strain evidence="1 2">DSM 569</strain>
    </source>
</reference>
<dbReference type="Proteomes" id="UP000183404">
    <property type="component" value="Unassembled WGS sequence"/>
</dbReference>